<organism evidence="3 4">
    <name type="scientific">Tepidicaulis marinus</name>
    <dbReference type="NCBI Taxonomy" id="1333998"/>
    <lineage>
        <taxon>Bacteria</taxon>
        <taxon>Pseudomonadati</taxon>
        <taxon>Pseudomonadota</taxon>
        <taxon>Alphaproteobacteria</taxon>
        <taxon>Hyphomicrobiales</taxon>
        <taxon>Parvibaculaceae</taxon>
        <taxon>Tepidicaulis</taxon>
    </lineage>
</organism>
<evidence type="ECO:0000313" key="4">
    <source>
        <dbReference type="Proteomes" id="UP000028702"/>
    </source>
</evidence>
<evidence type="ECO:0000256" key="1">
    <source>
        <dbReference type="SAM" id="MobiDB-lite"/>
    </source>
</evidence>
<dbReference type="AlphaFoldDB" id="A0A081BF84"/>
<dbReference type="EMBL" id="BBIO01000025">
    <property type="protein sequence ID" value="GAK46702.1"/>
    <property type="molecule type" value="Genomic_DNA"/>
</dbReference>
<feature type="signal peptide" evidence="2">
    <location>
        <begin position="1"/>
        <end position="30"/>
    </location>
</feature>
<accession>A0A081BF84</accession>
<evidence type="ECO:0000256" key="2">
    <source>
        <dbReference type="SAM" id="SignalP"/>
    </source>
</evidence>
<dbReference type="Proteomes" id="UP000028702">
    <property type="component" value="Unassembled WGS sequence"/>
</dbReference>
<sequence length="727" mass="78943">MLNMPKLLKPALFTSLLSLSLFAGPVPAGAAEPVAETASTSEEAPGPDVQALARKVEIVTQTKVMTAVPENEPQPIDLSLVKVPGAAPDLTQGVTANAYSRYVKVEGEMVGQLVLSGVQKDGKAEPLNTENFVAQFELDRPELDAASVIKVEGNQEELIAALKRLAEQDPEEAKRETAEAATGASGAPSNAAQNKDAAGYQNPEGLTFEEPEIPTVNVTTDGCGIRVDLSQMVAIQQSRVETTEGTKVTRSDCEDGNDRFALQRSYSVCGDKVDIEGRQAQAQYLLYYTDAGGTRQEVNECTPDAEQIFPIVEKRSACTVYLDYAKGEAVPQAALVYQNASNTEVQVRGCEASEEVAAVPLEKTQDGCTLRHDFAAGRSYGQSRHTYELEGVLWQAGACSDDGEEYPHTKVYETPAGEPLCAPVVNQGSGTVTLQSRVQIEVEGAEQFISECKPDTASSALIATTEGCTSPATWTHDISAGVSYARERFYYLWKGERSYVSPCQESAETYPHQVETAGWQNNDATLTAYRLSTVYIEGTAEGRYTIRTAEILPGAEEEPYSYEGETTAVNGQVWYEGCTEYEGQDRVKIYTRPDGTEHRVMVGEAAPLNRGNKCAVSTESRTVYAYTLWDGGKDGYFLGAGCANHPNNCPWRSYWVHLPSSRQVTGLSSYNNCVTLGQGITMTHYDRRQSRQVTQFPDGTKQYGSWSNEGAPYVRVAKSCPGIGIIN</sequence>
<dbReference type="RefSeq" id="WP_045449591.1">
    <property type="nucleotide sequence ID" value="NZ_BBIO01000025.1"/>
</dbReference>
<name>A0A081BF84_9HYPH</name>
<evidence type="ECO:0000313" key="3">
    <source>
        <dbReference type="EMBL" id="GAK46702.1"/>
    </source>
</evidence>
<protein>
    <submittedName>
        <fullName evidence="3">Secreted protein</fullName>
    </submittedName>
</protein>
<feature type="compositionally biased region" description="Basic and acidic residues" evidence="1">
    <location>
        <begin position="167"/>
        <end position="178"/>
    </location>
</feature>
<gene>
    <name evidence="3" type="ORF">M2A_3201</name>
</gene>
<feature type="compositionally biased region" description="Low complexity" evidence="1">
    <location>
        <begin position="179"/>
        <end position="189"/>
    </location>
</feature>
<feature type="region of interest" description="Disordered" evidence="1">
    <location>
        <begin position="167"/>
        <end position="201"/>
    </location>
</feature>
<reference evidence="3 4" key="1">
    <citation type="submission" date="2014-07" db="EMBL/GenBank/DDBJ databases">
        <title>Tepidicaulis marinum gen. nov., sp. nov., a novel marine bacterium denitrifying nitrate to nitrous oxide strictly under microaerobic conditions.</title>
        <authorList>
            <person name="Takeuchi M."/>
            <person name="Yamagishi T."/>
            <person name="Kamagata Y."/>
            <person name="Oshima K."/>
            <person name="Hattori M."/>
            <person name="Katayama T."/>
            <person name="Hanada S."/>
            <person name="Tamaki H."/>
            <person name="Marumo K."/>
            <person name="Maeda H."/>
            <person name="Nedachi M."/>
            <person name="Iwasaki W."/>
            <person name="Suwa Y."/>
            <person name="Sakata S."/>
        </authorList>
    </citation>
    <scope>NUCLEOTIDE SEQUENCE [LARGE SCALE GENOMIC DNA]</scope>
    <source>
        <strain evidence="3 4">MA2</strain>
    </source>
</reference>
<dbReference type="eggNOG" id="ENOG502ZA6G">
    <property type="taxonomic scope" value="Bacteria"/>
</dbReference>
<comment type="caution">
    <text evidence="3">The sequence shown here is derived from an EMBL/GenBank/DDBJ whole genome shotgun (WGS) entry which is preliminary data.</text>
</comment>
<keyword evidence="2" id="KW-0732">Signal</keyword>
<dbReference type="STRING" id="1333998.M2A_3201"/>
<keyword evidence="4" id="KW-1185">Reference proteome</keyword>
<proteinExistence type="predicted"/>
<feature type="chain" id="PRO_5001755134" evidence="2">
    <location>
        <begin position="31"/>
        <end position="727"/>
    </location>
</feature>